<dbReference type="Gene3D" id="2.60.40.10">
    <property type="entry name" value="Immunoglobulins"/>
    <property type="match status" value="1"/>
</dbReference>
<dbReference type="InterPro" id="IPR013783">
    <property type="entry name" value="Ig-like_fold"/>
</dbReference>
<keyword evidence="1" id="KW-0732">Signal</keyword>
<name>A0A6N6RGV8_9FLAO</name>
<evidence type="ECO:0000256" key="1">
    <source>
        <dbReference type="SAM" id="SignalP"/>
    </source>
</evidence>
<dbReference type="InterPro" id="IPR000601">
    <property type="entry name" value="PKD_dom"/>
</dbReference>
<accession>A0A6N6RGV8</accession>
<gene>
    <name evidence="3" type="ORF">F8C67_11295</name>
</gene>
<sequence>MARTRPLIACFALLLSFSTFAAHLVGGEITYECQGGNNYLVRVRVYRDCAGGGAPFDPTISIRVFNGTTGAFVSATPNTPVGTINQVPVNSGDPCLTIPAGLCTEYADYEAVITLPSSPDGYDITWQRCCRNGSIDNIPNSGSWGNTYTVRVPPNDVCGSSPQFAATPPIVICANEPLNIDASATDIDGDSLYYEFCEILHGGSSSNPSPVALPPPYQSIPFIAPQTFENPIPSSPQIKIDSLTGIIYGEASTQGQYVVGICVTSFSNGMLETTVRRDFQFNVSPCVRNVVSDMVTQMEDSSLFCSGRELQFTNESSNGNSYFWDFGDTTSLTDTSYAANPVFTYNAPGIYTVMLVTNPGTQCSDTVFEVFEIYESPELEWGIFQGSVCFNVQDIFFGALGNNIPPGATYEWYFGGTPAPNITYFNGPFPPGITWPVPGKYPVTVVMKSNTCTDSVIDTVEIVRFNQLVDAGPDQIVVEGDDVLMAASGGVQYYWYADNPVYFSDQRDPNTLTRPINDTTVYYVEVTTADGCQGIDSLTVIMVPKGWPNPNYSDLQNVITPNGDGSNDYLEIPEITDGRQVRFVLMNRWGSVVYQEDDYNGEWRGQDDGGNPLPDGTYYYIIQEGFEVIFTAPVTIIRNEN</sequence>
<evidence type="ECO:0000313" key="3">
    <source>
        <dbReference type="EMBL" id="KAB2808146.1"/>
    </source>
</evidence>
<dbReference type="OrthoDB" id="608579at2"/>
<dbReference type="InterPro" id="IPR035986">
    <property type="entry name" value="PKD_dom_sf"/>
</dbReference>
<evidence type="ECO:0000313" key="4">
    <source>
        <dbReference type="Proteomes" id="UP000468650"/>
    </source>
</evidence>
<dbReference type="EMBL" id="WBVO01000009">
    <property type="protein sequence ID" value="KAB2808146.1"/>
    <property type="molecule type" value="Genomic_DNA"/>
</dbReference>
<dbReference type="RefSeq" id="WP_151667959.1">
    <property type="nucleotide sequence ID" value="NZ_WBVO01000009.1"/>
</dbReference>
<keyword evidence="4" id="KW-1185">Reference proteome</keyword>
<protein>
    <submittedName>
        <fullName evidence="3">T9SS type B sorting domain-containing protein</fullName>
    </submittedName>
</protein>
<dbReference type="Pfam" id="PF18911">
    <property type="entry name" value="PKD_4"/>
    <property type="match status" value="1"/>
</dbReference>
<dbReference type="PROSITE" id="PS50093">
    <property type="entry name" value="PKD"/>
    <property type="match status" value="1"/>
</dbReference>
<dbReference type="CDD" id="cd00146">
    <property type="entry name" value="PKD"/>
    <property type="match status" value="1"/>
</dbReference>
<proteinExistence type="predicted"/>
<organism evidence="3 4">
    <name type="scientific">Phaeocystidibacter luteus</name>
    <dbReference type="NCBI Taxonomy" id="911197"/>
    <lineage>
        <taxon>Bacteria</taxon>
        <taxon>Pseudomonadati</taxon>
        <taxon>Bacteroidota</taxon>
        <taxon>Flavobacteriia</taxon>
        <taxon>Flavobacteriales</taxon>
        <taxon>Phaeocystidibacteraceae</taxon>
        <taxon>Phaeocystidibacter</taxon>
    </lineage>
</organism>
<dbReference type="AlphaFoldDB" id="A0A6N6RGV8"/>
<dbReference type="Proteomes" id="UP000468650">
    <property type="component" value="Unassembled WGS sequence"/>
</dbReference>
<dbReference type="InterPro" id="IPR026341">
    <property type="entry name" value="T9SS_type_B"/>
</dbReference>
<reference evidence="3 4" key="1">
    <citation type="submission" date="2019-09" db="EMBL/GenBank/DDBJ databases">
        <title>Genomes of family Cryomorphaceae.</title>
        <authorList>
            <person name="Bowman J.P."/>
        </authorList>
    </citation>
    <scope>NUCLEOTIDE SEQUENCE [LARGE SCALE GENOMIC DNA]</scope>
    <source>
        <strain evidence="3 4">LMG 25704</strain>
    </source>
</reference>
<feature type="signal peptide" evidence="1">
    <location>
        <begin position="1"/>
        <end position="21"/>
    </location>
</feature>
<dbReference type="Pfam" id="PF13585">
    <property type="entry name" value="CHU_C"/>
    <property type="match status" value="1"/>
</dbReference>
<dbReference type="NCBIfam" id="TIGR04131">
    <property type="entry name" value="Bac_Flav_CTERM"/>
    <property type="match status" value="1"/>
</dbReference>
<evidence type="ECO:0000259" key="2">
    <source>
        <dbReference type="PROSITE" id="PS50093"/>
    </source>
</evidence>
<feature type="chain" id="PRO_5027022688" evidence="1">
    <location>
        <begin position="22"/>
        <end position="641"/>
    </location>
</feature>
<feature type="domain" description="PKD" evidence="2">
    <location>
        <begin position="314"/>
        <end position="358"/>
    </location>
</feature>
<dbReference type="SUPFAM" id="SSF49299">
    <property type="entry name" value="PKD domain"/>
    <property type="match status" value="1"/>
</dbReference>
<comment type="caution">
    <text evidence="3">The sequence shown here is derived from an EMBL/GenBank/DDBJ whole genome shotgun (WGS) entry which is preliminary data.</text>
</comment>